<dbReference type="Proteomes" id="UP001597425">
    <property type="component" value="Unassembled WGS sequence"/>
</dbReference>
<proteinExistence type="predicted"/>
<evidence type="ECO:0000313" key="2">
    <source>
        <dbReference type="Proteomes" id="UP001597425"/>
    </source>
</evidence>
<reference evidence="2" key="1">
    <citation type="journal article" date="2019" name="Int. J. Syst. Evol. Microbiol.">
        <title>The Global Catalogue of Microorganisms (GCM) 10K type strain sequencing project: providing services to taxonomists for standard genome sequencing and annotation.</title>
        <authorList>
            <consortium name="The Broad Institute Genomics Platform"/>
            <consortium name="The Broad Institute Genome Sequencing Center for Infectious Disease"/>
            <person name="Wu L."/>
            <person name="Ma J."/>
        </authorList>
    </citation>
    <scope>NUCLEOTIDE SEQUENCE [LARGE SCALE GENOMIC DNA]</scope>
    <source>
        <strain evidence="2">KCTC 12848</strain>
    </source>
</reference>
<gene>
    <name evidence="1" type="ORF">ACFSKX_11310</name>
</gene>
<dbReference type="EMBL" id="JBHUJD010000013">
    <property type="protein sequence ID" value="MFD2311003.1"/>
    <property type="molecule type" value="Genomic_DNA"/>
</dbReference>
<dbReference type="RefSeq" id="WP_265721553.1">
    <property type="nucleotide sequence ID" value="NZ_JAPIVK010000012.1"/>
</dbReference>
<evidence type="ECO:0000313" key="1">
    <source>
        <dbReference type="EMBL" id="MFD2311003.1"/>
    </source>
</evidence>
<protein>
    <submittedName>
        <fullName evidence="1">Uncharacterized protein</fullName>
    </submittedName>
</protein>
<comment type="caution">
    <text evidence="1">The sequence shown here is derived from an EMBL/GenBank/DDBJ whole genome shotgun (WGS) entry which is preliminary data.</text>
</comment>
<sequence length="190" mass="21797">MSHYRIKADKDTYGWFELDMEKVLKILGRKTYSKFTKTDMSISEKWDDFDARFEPPDGEVVVSDHPDITTWGTSCRLVLNNKAYDVLGSVLSPYGEFLSAPCEGQQYRVFNCRTTKPADESKSERKIVDGLQEGIISLDFNPKDIAGSPVFKTDFDLFRSLYCDERFKSLVEEYGLKGIEIRDDLETSPL</sequence>
<accession>A0ABW5EBP8</accession>
<name>A0ABW5EBP8_9GAMM</name>
<keyword evidence="2" id="KW-1185">Reference proteome</keyword>
<organism evidence="1 2">
    <name type="scientific">Microbulbifer halophilus</name>
    <dbReference type="NCBI Taxonomy" id="453963"/>
    <lineage>
        <taxon>Bacteria</taxon>
        <taxon>Pseudomonadati</taxon>
        <taxon>Pseudomonadota</taxon>
        <taxon>Gammaproteobacteria</taxon>
        <taxon>Cellvibrionales</taxon>
        <taxon>Microbulbiferaceae</taxon>
        <taxon>Microbulbifer</taxon>
    </lineage>
</organism>